<keyword evidence="3" id="KW-1185">Reference proteome</keyword>
<evidence type="ECO:0000313" key="3">
    <source>
        <dbReference type="Proteomes" id="UP000613740"/>
    </source>
</evidence>
<name>A0A836B9I9_9CHLO</name>
<gene>
    <name evidence="2" type="ORF">HYH02_003612</name>
</gene>
<feature type="compositionally biased region" description="Polar residues" evidence="1">
    <location>
        <begin position="474"/>
        <end position="486"/>
    </location>
</feature>
<organism evidence="2 3">
    <name type="scientific">Chlamydomonas schloesseri</name>
    <dbReference type="NCBI Taxonomy" id="2026947"/>
    <lineage>
        <taxon>Eukaryota</taxon>
        <taxon>Viridiplantae</taxon>
        <taxon>Chlorophyta</taxon>
        <taxon>core chlorophytes</taxon>
        <taxon>Chlorophyceae</taxon>
        <taxon>CS clade</taxon>
        <taxon>Chlamydomonadales</taxon>
        <taxon>Chlamydomonadaceae</taxon>
        <taxon>Chlamydomonas</taxon>
    </lineage>
</organism>
<feature type="region of interest" description="Disordered" evidence="1">
    <location>
        <begin position="1106"/>
        <end position="1130"/>
    </location>
</feature>
<protein>
    <submittedName>
        <fullName evidence="2">Uncharacterized protein</fullName>
    </submittedName>
</protein>
<feature type="compositionally biased region" description="Low complexity" evidence="1">
    <location>
        <begin position="1116"/>
        <end position="1129"/>
    </location>
</feature>
<dbReference type="OrthoDB" id="552761at2759"/>
<feature type="region of interest" description="Disordered" evidence="1">
    <location>
        <begin position="789"/>
        <end position="880"/>
    </location>
</feature>
<feature type="compositionally biased region" description="Low complexity" evidence="1">
    <location>
        <begin position="840"/>
        <end position="856"/>
    </location>
</feature>
<comment type="caution">
    <text evidence="2">The sequence shown here is derived from an EMBL/GenBank/DDBJ whole genome shotgun (WGS) entry which is preliminary data.</text>
</comment>
<feature type="region of interest" description="Disordered" evidence="1">
    <location>
        <begin position="716"/>
        <end position="746"/>
    </location>
</feature>
<feature type="compositionally biased region" description="Low complexity" evidence="1">
    <location>
        <begin position="561"/>
        <end position="574"/>
    </location>
</feature>
<feature type="compositionally biased region" description="Pro residues" evidence="1">
    <location>
        <begin position="588"/>
        <end position="600"/>
    </location>
</feature>
<accession>A0A836B9I9</accession>
<feature type="region of interest" description="Disordered" evidence="1">
    <location>
        <begin position="531"/>
        <end position="618"/>
    </location>
</feature>
<sequence length="1236" mass="122066">MASTVCVDLASLLFCEPSAEHVPAPAPSFSFQVYVETPQQCWAEARQGPSARTGLAHRSSQSVFRGWLRPGVRRLLTALQPHYRTALLVRACCCCYSGSCSSAAGGGASGISSSSSSSSAARFSRRMSGGLGGSSDCGSSDCTSGDRSLRSSSSSTGRSSNGSAALSASSPGGALRGCGCGGFGYGSGADPTQFAVALLDAALPVLDADGTIFADRVFVVIATRDTHTPAQQLLSGTSPLASSALIPSSTSTGLASSPLESAVSSPHPVAPSRAFSTLRDLHMLAEVLASQQQQHHHCGPMAHGPAATLLVVTTSDRAMFGPLIDHVIECQPYKADYGMYDDVLDSLATALCGAGGVAAAVAAAGKGSAADVATALRRCGLTPGRLQPSPVMQALRAQLAIKAATAASASSRAGASSGRDGGSRGHSNSSRGSGAAGASHDPRAMARLVEVLAAAAADPLRAVRESQRHALERQQLSGRGPQSRSCKSAGGAAATSRRPPRSGSERRSGSGNEEVLAHEELRLQHIPKPLRSLGGRVSRSTGDLASVSSAPGALTSYPPRSAGSGSCGSPSGTGQLRERRSGGRRSSSPPPQFYLPPIPEQPLLEHLGEPGTASCPASPSRCASGSLALALVAPGPSATVAATAVAAAAALSSRRRAPKCASSAAESHSVSRWAFDVNALPVLDMAAPPPSAAPSPVAPSASAALALPTACSSAPPSDTASVCSPKSGAISMPSPPLSPTSPLSPLALGSPISGSTLGAVAGMAGRSGRSVGSSFTSVLAAAAAAMMPSVGSSGSSSSVHGRTGGGGRNDLESRPKSFPSALKPPAARFATGSSSRVFPGSTTGSASGQSLLGSGSRAMPSSMTGVAAAPPSGASASPGSSISAAASALRVATSRLLSRLLGGTSRKSRPSRGPSTAAASPVATPTASCGGGDVGGSNPFGTPAAGAVVAHATIDVFLPPSPFSSLRVQEDCDPALGAAPAAASSDAACGVGDTGGVVATASAPIPALGVPMLGEACTSPHPRLLDQPLASAPAALSATATPEAAPALPRVVPISRRDAALASEALFVASHIDEVLAAALSEAEGLPPATAASLVATVERTSVFVERSSSGGAGTGSTSNSNRSSACSSPCKGNGAAATAHVSRALSGQEQALLCAQPLFARAAAAARSLEHPRLRGAVQEAVRRYLNPRRGSVRDALVAVVDVAAEGEGLLHATAAAAAADIAAVAMAAAARCRS</sequence>
<proteinExistence type="predicted"/>
<evidence type="ECO:0000313" key="2">
    <source>
        <dbReference type="EMBL" id="KAG2451836.1"/>
    </source>
</evidence>
<feature type="compositionally biased region" description="Low complexity" evidence="1">
    <location>
        <begin position="914"/>
        <end position="928"/>
    </location>
</feature>
<feature type="compositionally biased region" description="Low complexity" evidence="1">
    <location>
        <begin position="789"/>
        <end position="801"/>
    </location>
</feature>
<feature type="compositionally biased region" description="Low complexity" evidence="1">
    <location>
        <begin position="425"/>
        <end position="440"/>
    </location>
</feature>
<feature type="compositionally biased region" description="Low complexity" evidence="1">
    <location>
        <begin position="136"/>
        <end position="172"/>
    </location>
</feature>
<feature type="region of interest" description="Disordered" evidence="1">
    <location>
        <begin position="410"/>
        <end position="440"/>
    </location>
</feature>
<feature type="compositionally biased region" description="Polar residues" evidence="1">
    <location>
        <begin position="538"/>
        <end position="549"/>
    </location>
</feature>
<feature type="region of interest" description="Disordered" evidence="1">
    <location>
        <begin position="124"/>
        <end position="172"/>
    </location>
</feature>
<dbReference type="EMBL" id="JAEHOD010000007">
    <property type="protein sequence ID" value="KAG2451836.1"/>
    <property type="molecule type" value="Genomic_DNA"/>
</dbReference>
<feature type="compositionally biased region" description="Low complexity" evidence="1">
    <location>
        <begin position="864"/>
        <end position="880"/>
    </location>
</feature>
<evidence type="ECO:0000256" key="1">
    <source>
        <dbReference type="SAM" id="MobiDB-lite"/>
    </source>
</evidence>
<feature type="region of interest" description="Disordered" evidence="1">
    <location>
        <begin position="465"/>
        <end position="513"/>
    </location>
</feature>
<reference evidence="2" key="1">
    <citation type="journal article" date="2020" name="bioRxiv">
        <title>Comparative genomics of Chlamydomonas.</title>
        <authorList>
            <person name="Craig R.J."/>
            <person name="Hasan A.R."/>
            <person name="Ness R.W."/>
            <person name="Keightley P.D."/>
        </authorList>
    </citation>
    <scope>NUCLEOTIDE SEQUENCE</scope>
    <source>
        <strain evidence="2">CCAP 11/173</strain>
    </source>
</reference>
<dbReference type="AlphaFoldDB" id="A0A836B9I9"/>
<dbReference type="Proteomes" id="UP000613740">
    <property type="component" value="Unassembled WGS sequence"/>
</dbReference>
<feature type="region of interest" description="Disordered" evidence="1">
    <location>
        <begin position="900"/>
        <end position="930"/>
    </location>
</feature>